<name>A0A2G8LHD7_STIJA</name>
<organism evidence="4 5">
    <name type="scientific">Stichopus japonicus</name>
    <name type="common">Sea cucumber</name>
    <dbReference type="NCBI Taxonomy" id="307972"/>
    <lineage>
        <taxon>Eukaryota</taxon>
        <taxon>Metazoa</taxon>
        <taxon>Echinodermata</taxon>
        <taxon>Eleutherozoa</taxon>
        <taxon>Echinozoa</taxon>
        <taxon>Holothuroidea</taxon>
        <taxon>Aspidochirotacea</taxon>
        <taxon>Aspidochirotida</taxon>
        <taxon>Stichopodidae</taxon>
        <taxon>Apostichopus</taxon>
    </lineage>
</organism>
<protein>
    <submittedName>
        <fullName evidence="4">Putative matrix-remodeling-associated protein 7-like</fullName>
    </submittedName>
</protein>
<dbReference type="InterPro" id="IPR057534">
    <property type="entry name" value="MXRA7_helical"/>
</dbReference>
<dbReference type="PANTHER" id="PTHR21845:SF2">
    <property type="entry name" value="MATRIX-REMODELING-ASSOCIATED PROTEIN 7"/>
    <property type="match status" value="1"/>
</dbReference>
<dbReference type="EMBL" id="MRZV01000076">
    <property type="protein sequence ID" value="PIK59664.1"/>
    <property type="molecule type" value="Genomic_DNA"/>
</dbReference>
<dbReference type="InterPro" id="IPR026622">
    <property type="entry name" value="Mxra7"/>
</dbReference>
<keyword evidence="2" id="KW-0472">Membrane</keyword>
<feature type="region of interest" description="Disordered" evidence="1">
    <location>
        <begin position="36"/>
        <end position="59"/>
    </location>
</feature>
<feature type="region of interest" description="Disordered" evidence="1">
    <location>
        <begin position="81"/>
        <end position="109"/>
    </location>
</feature>
<keyword evidence="2" id="KW-0812">Transmembrane</keyword>
<comment type="caution">
    <text evidence="4">The sequence shown here is derived from an EMBL/GenBank/DDBJ whole genome shotgun (WGS) entry which is preliminary data.</text>
</comment>
<evidence type="ECO:0000256" key="2">
    <source>
        <dbReference type="SAM" id="Phobius"/>
    </source>
</evidence>
<proteinExistence type="predicted"/>
<keyword evidence="2" id="KW-1133">Transmembrane helix</keyword>
<evidence type="ECO:0000313" key="4">
    <source>
        <dbReference type="EMBL" id="PIK59664.1"/>
    </source>
</evidence>
<dbReference type="Pfam" id="PF25473">
    <property type="entry name" value="MXRA7_helical"/>
    <property type="match status" value="1"/>
</dbReference>
<feature type="compositionally biased region" description="Basic and acidic residues" evidence="1">
    <location>
        <begin position="97"/>
        <end position="109"/>
    </location>
</feature>
<gene>
    <name evidence="4" type="ORF">BSL78_03395</name>
</gene>
<evidence type="ECO:0000313" key="5">
    <source>
        <dbReference type="Proteomes" id="UP000230750"/>
    </source>
</evidence>
<dbReference type="Proteomes" id="UP000230750">
    <property type="component" value="Unassembled WGS sequence"/>
</dbReference>
<evidence type="ECO:0000256" key="1">
    <source>
        <dbReference type="SAM" id="MobiDB-lite"/>
    </source>
</evidence>
<reference evidence="4 5" key="1">
    <citation type="journal article" date="2017" name="PLoS Biol.">
        <title>The sea cucumber genome provides insights into morphological evolution and visceral regeneration.</title>
        <authorList>
            <person name="Zhang X."/>
            <person name="Sun L."/>
            <person name="Yuan J."/>
            <person name="Sun Y."/>
            <person name="Gao Y."/>
            <person name="Zhang L."/>
            <person name="Li S."/>
            <person name="Dai H."/>
            <person name="Hamel J.F."/>
            <person name="Liu C."/>
            <person name="Yu Y."/>
            <person name="Liu S."/>
            <person name="Lin W."/>
            <person name="Guo K."/>
            <person name="Jin S."/>
            <person name="Xu P."/>
            <person name="Storey K.B."/>
            <person name="Huan P."/>
            <person name="Zhang T."/>
            <person name="Zhou Y."/>
            <person name="Zhang J."/>
            <person name="Lin C."/>
            <person name="Li X."/>
            <person name="Xing L."/>
            <person name="Huo D."/>
            <person name="Sun M."/>
            <person name="Wang L."/>
            <person name="Mercier A."/>
            <person name="Li F."/>
            <person name="Yang H."/>
            <person name="Xiang J."/>
        </authorList>
    </citation>
    <scope>NUCLEOTIDE SEQUENCE [LARGE SCALE GENOMIC DNA]</scope>
    <source>
        <strain evidence="4">Shaxun</strain>
        <tissue evidence="4">Muscle</tissue>
    </source>
</reference>
<dbReference type="OrthoDB" id="5983600at2759"/>
<evidence type="ECO:0000259" key="3">
    <source>
        <dbReference type="Pfam" id="PF25473"/>
    </source>
</evidence>
<accession>A0A2G8LHD7</accession>
<dbReference type="AlphaFoldDB" id="A0A2G8LHD7"/>
<feature type="compositionally biased region" description="Basic and acidic residues" evidence="1">
    <location>
        <begin position="50"/>
        <end position="59"/>
    </location>
</feature>
<keyword evidence="5" id="KW-1185">Reference proteome</keyword>
<sequence>MSELVLETEYLFFTVASVATLLVVILSWRVLQSKKDTQRGSEENQGDGDDQVKGKHSEDELADVDNLLIKSSELKILDSKDLQKLQEGEDQGSPSKSSEDPNVKRVRAKELEEELVKEMTDSQLDEERRVREEQLAAIFKLMEENQDRFGVDSVEDVKSQYKLYA</sequence>
<feature type="domain" description="Matrix-remodeling-associated protein 7 helical" evidence="3">
    <location>
        <begin position="104"/>
        <end position="164"/>
    </location>
</feature>
<feature type="transmembrane region" description="Helical" evidence="2">
    <location>
        <begin position="12"/>
        <end position="31"/>
    </location>
</feature>
<dbReference type="PANTHER" id="PTHR21845">
    <property type="entry name" value="TRANSMEMBRANE ANCHOR PROTEIN 1"/>
    <property type="match status" value="1"/>
</dbReference>